<dbReference type="PANTHER" id="PTHR11803">
    <property type="entry name" value="2-IMINOBUTANOATE/2-IMINOPROPANOATE DEAMINASE RIDA"/>
    <property type="match status" value="1"/>
</dbReference>
<evidence type="ECO:0000313" key="3">
    <source>
        <dbReference type="Proteomes" id="UP000198959"/>
    </source>
</evidence>
<evidence type="ECO:0000313" key="2">
    <source>
        <dbReference type="EMBL" id="SCL28199.1"/>
    </source>
</evidence>
<sequence length="126" mass="13280">MTISTYFPNSRRPTGAFSPAVRAGAMVFTSGHVGTDPETGQVAGDDIAAQTRATMESIGRTLEAAGAGFADVVSMTVYLTHGEDLRGMDAVYREFFDGTFPARSTVTVAGLARPDFRVEIDAIAIA</sequence>
<gene>
    <name evidence="2" type="ORF">GA0074692_2490</name>
</gene>
<dbReference type="OrthoDB" id="9803101at2"/>
<protein>
    <submittedName>
        <fullName evidence="2">2-iminobutanoate/2-iminopropanoate deaminase</fullName>
    </submittedName>
</protein>
<name>A0A1C6SFS6_9ACTN</name>
<dbReference type="Pfam" id="PF01042">
    <property type="entry name" value="Ribonuc_L-PSP"/>
    <property type="match status" value="1"/>
</dbReference>
<comment type="similarity">
    <text evidence="1">Belongs to the RutC family.</text>
</comment>
<dbReference type="Proteomes" id="UP000198959">
    <property type="component" value="Unassembled WGS sequence"/>
</dbReference>
<dbReference type="AlphaFoldDB" id="A0A1C6SFS6"/>
<dbReference type="PROSITE" id="PS01094">
    <property type="entry name" value="UPF0076"/>
    <property type="match status" value="1"/>
</dbReference>
<dbReference type="InterPro" id="IPR019897">
    <property type="entry name" value="RidA_CS"/>
</dbReference>
<dbReference type="InterPro" id="IPR006175">
    <property type="entry name" value="YjgF/YER057c/UK114"/>
</dbReference>
<dbReference type="GO" id="GO:0005829">
    <property type="term" value="C:cytosol"/>
    <property type="evidence" value="ECO:0007669"/>
    <property type="project" value="TreeGrafter"/>
</dbReference>
<proteinExistence type="inferred from homology"/>
<dbReference type="RefSeq" id="WP_091643531.1">
    <property type="nucleotide sequence ID" value="NZ_FMHW01000002.1"/>
</dbReference>
<reference evidence="3" key="1">
    <citation type="submission" date="2016-06" db="EMBL/GenBank/DDBJ databases">
        <authorList>
            <person name="Varghese N."/>
            <person name="Submissions Spin"/>
        </authorList>
    </citation>
    <scope>NUCLEOTIDE SEQUENCE [LARGE SCALE GENOMIC DNA]</scope>
    <source>
        <strain evidence="3">DSM 43817</strain>
    </source>
</reference>
<dbReference type="Gene3D" id="3.30.1330.40">
    <property type="entry name" value="RutC-like"/>
    <property type="match status" value="1"/>
</dbReference>
<accession>A0A1C6SFS6</accession>
<dbReference type="SUPFAM" id="SSF55298">
    <property type="entry name" value="YjgF-like"/>
    <property type="match status" value="1"/>
</dbReference>
<dbReference type="InterPro" id="IPR035959">
    <property type="entry name" value="RutC-like_sf"/>
</dbReference>
<dbReference type="CDD" id="cd00448">
    <property type="entry name" value="YjgF_YER057c_UK114_family"/>
    <property type="match status" value="1"/>
</dbReference>
<organism evidence="2 3">
    <name type="scientific">Micromonospora pallida</name>
    <dbReference type="NCBI Taxonomy" id="145854"/>
    <lineage>
        <taxon>Bacteria</taxon>
        <taxon>Bacillati</taxon>
        <taxon>Actinomycetota</taxon>
        <taxon>Actinomycetes</taxon>
        <taxon>Micromonosporales</taxon>
        <taxon>Micromonosporaceae</taxon>
        <taxon>Micromonospora</taxon>
    </lineage>
</organism>
<dbReference type="STRING" id="145854.GA0074692_2490"/>
<dbReference type="EMBL" id="FMHW01000002">
    <property type="protein sequence ID" value="SCL28199.1"/>
    <property type="molecule type" value="Genomic_DNA"/>
</dbReference>
<dbReference type="PANTHER" id="PTHR11803:SF58">
    <property type="entry name" value="PROTEIN HMF1-RELATED"/>
    <property type="match status" value="1"/>
</dbReference>
<keyword evidence="3" id="KW-1185">Reference proteome</keyword>
<dbReference type="GO" id="GO:0019239">
    <property type="term" value="F:deaminase activity"/>
    <property type="evidence" value="ECO:0007669"/>
    <property type="project" value="TreeGrafter"/>
</dbReference>
<evidence type="ECO:0000256" key="1">
    <source>
        <dbReference type="ARBA" id="ARBA00010552"/>
    </source>
</evidence>